<feature type="region of interest" description="Disordered" evidence="6">
    <location>
        <begin position="1"/>
        <end position="41"/>
    </location>
</feature>
<feature type="compositionally biased region" description="Polar residues" evidence="6">
    <location>
        <begin position="511"/>
        <end position="528"/>
    </location>
</feature>
<organism evidence="8 9">
    <name type="scientific">Tilletia horrida</name>
    <dbReference type="NCBI Taxonomy" id="155126"/>
    <lineage>
        <taxon>Eukaryota</taxon>
        <taxon>Fungi</taxon>
        <taxon>Dikarya</taxon>
        <taxon>Basidiomycota</taxon>
        <taxon>Ustilaginomycotina</taxon>
        <taxon>Exobasidiomycetes</taxon>
        <taxon>Tilletiales</taxon>
        <taxon>Tilletiaceae</taxon>
        <taxon>Tilletia</taxon>
    </lineage>
</organism>
<feature type="region of interest" description="Disordered" evidence="6">
    <location>
        <begin position="217"/>
        <end position="297"/>
    </location>
</feature>
<feature type="domain" description="Zn(2)-C6 fungal-type" evidence="7">
    <location>
        <begin position="309"/>
        <end position="332"/>
    </location>
</feature>
<comment type="subcellular location">
    <subcellularLocation>
        <location evidence="1">Nucleus</location>
    </subcellularLocation>
</comment>
<evidence type="ECO:0000313" key="9">
    <source>
        <dbReference type="Proteomes" id="UP001176521"/>
    </source>
</evidence>
<dbReference type="GO" id="GO:0005634">
    <property type="term" value="C:nucleus"/>
    <property type="evidence" value="ECO:0007669"/>
    <property type="project" value="UniProtKB-SubCell"/>
</dbReference>
<dbReference type="Pfam" id="PF04082">
    <property type="entry name" value="Fungal_trans"/>
    <property type="match status" value="1"/>
</dbReference>
<feature type="compositionally biased region" description="Gly residues" evidence="6">
    <location>
        <begin position="450"/>
        <end position="465"/>
    </location>
</feature>
<evidence type="ECO:0000259" key="7">
    <source>
        <dbReference type="PROSITE" id="PS50048"/>
    </source>
</evidence>
<dbReference type="InterPro" id="IPR050815">
    <property type="entry name" value="TF_fung"/>
</dbReference>
<feature type="compositionally biased region" description="Low complexity" evidence="6">
    <location>
        <begin position="153"/>
        <end position="197"/>
    </location>
</feature>
<dbReference type="Gene3D" id="4.10.240.10">
    <property type="entry name" value="Zn(2)-C6 fungal-type DNA-binding domain"/>
    <property type="match status" value="1"/>
</dbReference>
<feature type="compositionally biased region" description="Low complexity" evidence="6">
    <location>
        <begin position="416"/>
        <end position="449"/>
    </location>
</feature>
<name>A0AAN6GK14_9BASI</name>
<dbReference type="PROSITE" id="PS50048">
    <property type="entry name" value="ZN2_CY6_FUNGAL_2"/>
    <property type="match status" value="1"/>
</dbReference>
<evidence type="ECO:0000256" key="4">
    <source>
        <dbReference type="ARBA" id="ARBA00023163"/>
    </source>
</evidence>
<dbReference type="PANTHER" id="PTHR47338">
    <property type="entry name" value="ZN(II)2CYS6 TRANSCRIPTION FACTOR (EUROFUNG)-RELATED"/>
    <property type="match status" value="1"/>
</dbReference>
<dbReference type="InterPro" id="IPR036864">
    <property type="entry name" value="Zn2-C6_fun-type_DNA-bd_sf"/>
</dbReference>
<dbReference type="GO" id="GO:0006351">
    <property type="term" value="P:DNA-templated transcription"/>
    <property type="evidence" value="ECO:0007669"/>
    <property type="project" value="InterPro"/>
</dbReference>
<feature type="region of interest" description="Disordered" evidence="6">
    <location>
        <begin position="608"/>
        <end position="628"/>
    </location>
</feature>
<feature type="compositionally biased region" description="Low complexity" evidence="6">
    <location>
        <begin position="73"/>
        <end position="97"/>
    </location>
</feature>
<dbReference type="Pfam" id="PF00172">
    <property type="entry name" value="Zn_clus"/>
    <property type="match status" value="1"/>
</dbReference>
<feature type="region of interest" description="Disordered" evidence="6">
    <location>
        <begin position="372"/>
        <end position="482"/>
    </location>
</feature>
<keyword evidence="3" id="KW-0805">Transcription regulation</keyword>
<evidence type="ECO:0000256" key="1">
    <source>
        <dbReference type="ARBA" id="ARBA00004123"/>
    </source>
</evidence>
<protein>
    <recommendedName>
        <fullName evidence="7">Zn(2)-C6 fungal-type domain-containing protein</fullName>
    </recommendedName>
</protein>
<evidence type="ECO:0000256" key="2">
    <source>
        <dbReference type="ARBA" id="ARBA00022723"/>
    </source>
</evidence>
<evidence type="ECO:0000256" key="6">
    <source>
        <dbReference type="SAM" id="MobiDB-lite"/>
    </source>
</evidence>
<feature type="compositionally biased region" description="Gly residues" evidence="6">
    <location>
        <begin position="612"/>
        <end position="628"/>
    </location>
</feature>
<dbReference type="GO" id="GO:0003677">
    <property type="term" value="F:DNA binding"/>
    <property type="evidence" value="ECO:0007669"/>
    <property type="project" value="InterPro"/>
</dbReference>
<feature type="region of interest" description="Disordered" evidence="6">
    <location>
        <begin position="73"/>
        <end position="98"/>
    </location>
</feature>
<keyword evidence="4" id="KW-0804">Transcription</keyword>
<dbReference type="GO" id="GO:0000981">
    <property type="term" value="F:DNA-binding transcription factor activity, RNA polymerase II-specific"/>
    <property type="evidence" value="ECO:0007669"/>
    <property type="project" value="InterPro"/>
</dbReference>
<accession>A0AAN6GK14</accession>
<evidence type="ECO:0000256" key="3">
    <source>
        <dbReference type="ARBA" id="ARBA00023015"/>
    </source>
</evidence>
<feature type="compositionally biased region" description="Polar residues" evidence="6">
    <location>
        <begin position="1043"/>
        <end position="1055"/>
    </location>
</feature>
<evidence type="ECO:0000256" key="5">
    <source>
        <dbReference type="ARBA" id="ARBA00023242"/>
    </source>
</evidence>
<gene>
    <name evidence="8" type="ORF">OC842_001369</name>
</gene>
<feature type="region of interest" description="Disordered" evidence="6">
    <location>
        <begin position="151"/>
        <end position="199"/>
    </location>
</feature>
<sequence length="1402" mass="146012">MDHQQYLHHHHHHQHQHPLHHQHQHQHQQHMHQHQHQHMLAAAEAQQLATFPQQDAFDAAAVAAAAAAFQQQQQQQQHFHHQQQQQQDQQQQQQQQQPGFEWYFAQPAQQQEQQPQQLPQEQQQQQHIDFQHFNHLQQQHHPSLSSFFSANTAAQPQPQAEAHPQAQSQAQPQASALENTRSTQRTRTTTSATSTSTLINEEDLSAAAAAAAGTAAGTAAQDSKATGKLKELTSSHPHQQADSSAPVAASSSASSSSAAAAAASTGPAPVPASSETTSELSALGTPTPAKNGRPAYISPFNKHLGRNRACAACRDRKLKCDGVKPICSQCQRAWEARRRSKKGGAAGVADDPLAHCPPPPCVYMNLPPARSAAHHHHHHHHHHHQTNGGMDGAYDDEVEGDVSAASGAGGSGKKGSGAASSPASASGTNSAANGLASGSGAGTATAAAGAAGGGKGGATGGGGGSKSSALPGQLNGAAAKSKAKAAKRNAEIVKLEKENAELRRRLEQLGLNPSPSASASGTEQRQHSTDWTILGSSNGGIVGGPFSFGPARGAGTGANHAGTGGAAGAVARAVREPIGKMEPVAPSLVGPTPEQQTMDFLALTQPLTAQQHGGGGGGGGGGSGSGGGGAEVATVDAILARVGPGGGMDASTAAAAAAAIGLGLSNAATTHQQSQGQGQGPFQGMDGIRVYDPLDPQGMAAAAAAAAVLFHGATGVHIGEHSAALKGAGAVGGGGGSIMDAPLMEIGGSVKALSPGGSDGMHAGNSSASASAVTATMNGGVTVPASLSPPMAGLLAYPHPLAQMHPQLQAAAHALPGGVAYTGWPTDFPPAQIFDQLIEIFFKYVASMFPMLHRGRFYHRLTLGPLHARYPHQALLHAMFALAYTMAPELDNAAPSPTIYAKGALNGKGESRGTCAQFHAERAKALITQGTLEGQNVYEICQASVFLAIFKYASGELMDAWMLSASCLRIAVPLGLNRIGPETTIAFREREAAAAAAAAQNFAGGGGAGEHMGTAAAGPAGGGMPAPAPAGGEGPGTSPATTNSGSVHSPQQNGHGTAKPGGGGPGPGPGPGGTTTILSRKPIHIMRLNVMPPPTDWVDEEERRRTFWLAFMCDRNASSATLWAPSLAEENVKSELPVADLRSYWSSDATSVVPPERRQTVHSYEVFTDNFGDSFQFQVKASVLYSRCATYVGRMNDFVSPDEYITPEFHRLNLDIQQMIQSVPPYLQDLLQPCLVSNTTDGKLVLAHILPQSATLVLNQPLAELSTDAAARCRVAITNVLRILELLASSRAELAHMPPIFSYLVCAIGRALIKRWKEMRKDAPVEMLITAEGTVGEPIHAAEAALRKEIDLVFFALCRYGQRWPLGMRQAQVMARLMGIEMDPALCTHGLFFEDEITEVHH</sequence>
<dbReference type="SUPFAM" id="SSF57701">
    <property type="entry name" value="Zn2/Cys6 DNA-binding domain"/>
    <property type="match status" value="1"/>
</dbReference>
<dbReference type="CDD" id="cd12148">
    <property type="entry name" value="fungal_TF_MHR"/>
    <property type="match status" value="1"/>
</dbReference>
<dbReference type="EMBL" id="JAPDMQ010000048">
    <property type="protein sequence ID" value="KAK0538187.1"/>
    <property type="molecule type" value="Genomic_DNA"/>
</dbReference>
<dbReference type="Proteomes" id="UP001176521">
    <property type="component" value="Unassembled WGS sequence"/>
</dbReference>
<feature type="region of interest" description="Disordered" evidence="6">
    <location>
        <begin position="508"/>
        <end position="528"/>
    </location>
</feature>
<dbReference type="SMART" id="SM00906">
    <property type="entry name" value="Fungal_trans"/>
    <property type="match status" value="1"/>
</dbReference>
<comment type="caution">
    <text evidence="8">The sequence shown here is derived from an EMBL/GenBank/DDBJ whole genome shotgun (WGS) entry which is preliminary data.</text>
</comment>
<keyword evidence="5" id="KW-0539">Nucleus</keyword>
<feature type="compositionally biased region" description="Low complexity" evidence="6">
    <location>
        <begin position="466"/>
        <end position="480"/>
    </location>
</feature>
<dbReference type="PANTHER" id="PTHR47338:SF29">
    <property type="entry name" value="ZN(2)-C6 FUNGAL-TYPE DOMAIN-CONTAINING PROTEIN"/>
    <property type="match status" value="1"/>
</dbReference>
<evidence type="ECO:0000313" key="8">
    <source>
        <dbReference type="EMBL" id="KAK0538187.1"/>
    </source>
</evidence>
<proteinExistence type="predicted"/>
<dbReference type="GO" id="GO:0008270">
    <property type="term" value="F:zinc ion binding"/>
    <property type="evidence" value="ECO:0007669"/>
    <property type="project" value="InterPro"/>
</dbReference>
<feature type="compositionally biased region" description="Low complexity" evidence="6">
    <location>
        <begin position="243"/>
        <end position="274"/>
    </location>
</feature>
<dbReference type="InterPro" id="IPR001138">
    <property type="entry name" value="Zn2Cys6_DnaBD"/>
</dbReference>
<dbReference type="CDD" id="cd00067">
    <property type="entry name" value="GAL4"/>
    <property type="match status" value="1"/>
</dbReference>
<feature type="region of interest" description="Disordered" evidence="6">
    <location>
        <begin position="1013"/>
        <end position="1077"/>
    </location>
</feature>
<keyword evidence="2" id="KW-0479">Metal-binding</keyword>
<keyword evidence="9" id="KW-1185">Reference proteome</keyword>
<feature type="compositionally biased region" description="Basic residues" evidence="6">
    <location>
        <begin position="1"/>
        <end position="37"/>
    </location>
</feature>
<reference evidence="8" key="1">
    <citation type="journal article" date="2023" name="PhytoFront">
        <title>Draft Genome Resources of Seven Strains of Tilletia horrida, Causal Agent of Kernel Smut of Rice.</title>
        <authorList>
            <person name="Khanal S."/>
            <person name="Antony Babu S."/>
            <person name="Zhou X.G."/>
        </authorList>
    </citation>
    <scope>NUCLEOTIDE SEQUENCE</scope>
    <source>
        <strain evidence="8">TX3</strain>
    </source>
</reference>
<feature type="compositionally biased region" description="Basic residues" evidence="6">
    <location>
        <begin position="372"/>
        <end position="385"/>
    </location>
</feature>
<dbReference type="InterPro" id="IPR007219">
    <property type="entry name" value="XnlR_reg_dom"/>
</dbReference>